<dbReference type="SUPFAM" id="SSF46548">
    <property type="entry name" value="alpha-helical ferredoxin"/>
    <property type="match status" value="1"/>
</dbReference>
<evidence type="ECO:0000256" key="1">
    <source>
        <dbReference type="ARBA" id="ARBA00022723"/>
    </source>
</evidence>
<keyword evidence="6" id="KW-1185">Reference proteome</keyword>
<feature type="domain" description="4Fe-4S ferredoxin-type" evidence="4">
    <location>
        <begin position="297"/>
        <end position="326"/>
    </location>
</feature>
<keyword evidence="2" id="KW-0408">Iron</keyword>
<keyword evidence="1" id="KW-0479">Metal-binding</keyword>
<dbReference type="RefSeq" id="WP_221251701.1">
    <property type="nucleotide sequence ID" value="NZ_AP024355.1"/>
</dbReference>
<evidence type="ECO:0000313" key="6">
    <source>
        <dbReference type="Proteomes" id="UP001319827"/>
    </source>
</evidence>
<dbReference type="EMBL" id="AP024355">
    <property type="protein sequence ID" value="BCR04271.1"/>
    <property type="molecule type" value="Genomic_DNA"/>
</dbReference>
<dbReference type="Pfam" id="PF00248">
    <property type="entry name" value="Aldo_ket_red"/>
    <property type="match status" value="1"/>
</dbReference>
<dbReference type="InterPro" id="IPR017896">
    <property type="entry name" value="4Fe4S_Fe-S-bd"/>
</dbReference>
<dbReference type="Proteomes" id="UP001319827">
    <property type="component" value="Chromosome"/>
</dbReference>
<dbReference type="CDD" id="cd19100">
    <property type="entry name" value="AKR_unchar"/>
    <property type="match status" value="1"/>
</dbReference>
<sequence length="346" mass="38845">MNRMKLGKTDLVVSEVGFGAIPIIRLETPQAVAVLRHAFERGINFYDTANAYRDSEEKIGAAFAGLRDQVVLATKTLRRQGAEVREHLERSLRMLRTDYLDLYQLHQIAQEQDWEAVSGPGGALEEAIRARAAGKIRYLGVTSHSLPMALKMLRTGLFDTIQFPFNFIEEGAAEELLPAARKLGMGFIVMKPFGGGAIDNAEVAFKFLRQHPDIVPIPGFESTAQIDEVLGFYQAPNRVSDADRALMERYRQELGKRFCRRCEYCQPCPRGVMITPAMGYRIVVNRMSPQVATEFCKVPMESVPQCNECGACIERCPYQLPVPEILKGHHELYLRHRAELEGPGSD</sequence>
<name>A0ABN6DYR0_9BACT</name>
<dbReference type="Gene3D" id="3.20.20.100">
    <property type="entry name" value="NADP-dependent oxidoreductase domain"/>
    <property type="match status" value="1"/>
</dbReference>
<proteinExistence type="predicted"/>
<dbReference type="InterPro" id="IPR017900">
    <property type="entry name" value="4Fe4S_Fe_S_CS"/>
</dbReference>
<evidence type="ECO:0000256" key="3">
    <source>
        <dbReference type="ARBA" id="ARBA00023014"/>
    </source>
</evidence>
<evidence type="ECO:0000259" key="4">
    <source>
        <dbReference type="PROSITE" id="PS51379"/>
    </source>
</evidence>
<dbReference type="PROSITE" id="PS00198">
    <property type="entry name" value="4FE4S_FER_1"/>
    <property type="match status" value="1"/>
</dbReference>
<dbReference type="InterPro" id="IPR036812">
    <property type="entry name" value="NAD(P)_OxRdtase_dom_sf"/>
</dbReference>
<dbReference type="InterPro" id="IPR053135">
    <property type="entry name" value="AKR2_Oxidoreductase"/>
</dbReference>
<protein>
    <submittedName>
        <fullName evidence="5">Aldo/keto reductase</fullName>
    </submittedName>
</protein>
<dbReference type="InterPro" id="IPR023210">
    <property type="entry name" value="NADP_OxRdtase_dom"/>
</dbReference>
<dbReference type="PANTHER" id="PTHR43312">
    <property type="entry name" value="D-THREO-ALDOSE 1-DEHYDROGENASE"/>
    <property type="match status" value="1"/>
</dbReference>
<dbReference type="PROSITE" id="PS51379">
    <property type="entry name" value="4FE4S_FER_2"/>
    <property type="match status" value="1"/>
</dbReference>
<accession>A0ABN6DYR0</accession>
<gene>
    <name evidence="5" type="ORF">DESUT3_13400</name>
</gene>
<dbReference type="PRINTS" id="PR00069">
    <property type="entry name" value="ALDKETRDTASE"/>
</dbReference>
<reference evidence="5 6" key="2">
    <citation type="journal article" date="2021" name="Int. J. Syst. Evol. Microbiol.">
        <title>Isolation and Polyphasic Characterization of Desulfuromonas versatilis sp. Nov., an Electrogenic Bacteria Capable of Versatile Metabolism Isolated from a Graphene Oxide-Reducing Enrichment Culture.</title>
        <authorList>
            <person name="Xie L."/>
            <person name="Yoshida N."/>
            <person name="Ishii S."/>
            <person name="Meng L."/>
        </authorList>
    </citation>
    <scope>NUCLEOTIDE SEQUENCE [LARGE SCALE GENOMIC DNA]</scope>
    <source>
        <strain evidence="5 6">NIT-T3</strain>
    </source>
</reference>
<dbReference type="SUPFAM" id="SSF51430">
    <property type="entry name" value="NAD(P)-linked oxidoreductase"/>
    <property type="match status" value="1"/>
</dbReference>
<dbReference type="InterPro" id="IPR020471">
    <property type="entry name" value="AKR"/>
</dbReference>
<reference evidence="5 6" key="1">
    <citation type="journal article" date="2016" name="C (Basel)">
        <title>Selective Growth of and Electricity Production by Marine Exoelectrogenic Bacteria in Self-Aggregated Hydrogel of Microbially Reduced Graphene Oxide.</title>
        <authorList>
            <person name="Yoshida N."/>
            <person name="Goto Y."/>
            <person name="Miyata Y."/>
        </authorList>
    </citation>
    <scope>NUCLEOTIDE SEQUENCE [LARGE SCALE GENOMIC DNA]</scope>
    <source>
        <strain evidence="5 6">NIT-T3</strain>
    </source>
</reference>
<evidence type="ECO:0000313" key="5">
    <source>
        <dbReference type="EMBL" id="BCR04271.1"/>
    </source>
</evidence>
<dbReference type="PANTHER" id="PTHR43312:SF1">
    <property type="entry name" value="NADP-DEPENDENT OXIDOREDUCTASE DOMAIN-CONTAINING PROTEIN"/>
    <property type="match status" value="1"/>
</dbReference>
<keyword evidence="3" id="KW-0411">Iron-sulfur</keyword>
<evidence type="ECO:0000256" key="2">
    <source>
        <dbReference type="ARBA" id="ARBA00023004"/>
    </source>
</evidence>
<organism evidence="5 6">
    <name type="scientific">Desulfuromonas versatilis</name>
    <dbReference type="NCBI Taxonomy" id="2802975"/>
    <lineage>
        <taxon>Bacteria</taxon>
        <taxon>Pseudomonadati</taxon>
        <taxon>Thermodesulfobacteriota</taxon>
        <taxon>Desulfuromonadia</taxon>
        <taxon>Desulfuromonadales</taxon>
        <taxon>Desulfuromonadaceae</taxon>
        <taxon>Desulfuromonas</taxon>
    </lineage>
</organism>